<organism evidence="1 2">
    <name type="scientific">Amanita thiersii Skay4041</name>
    <dbReference type="NCBI Taxonomy" id="703135"/>
    <lineage>
        <taxon>Eukaryota</taxon>
        <taxon>Fungi</taxon>
        <taxon>Dikarya</taxon>
        <taxon>Basidiomycota</taxon>
        <taxon>Agaricomycotina</taxon>
        <taxon>Agaricomycetes</taxon>
        <taxon>Agaricomycetidae</taxon>
        <taxon>Agaricales</taxon>
        <taxon>Pluteineae</taxon>
        <taxon>Amanitaceae</taxon>
        <taxon>Amanita</taxon>
    </lineage>
</organism>
<evidence type="ECO:0000313" key="2">
    <source>
        <dbReference type="Proteomes" id="UP000242287"/>
    </source>
</evidence>
<dbReference type="Proteomes" id="UP000242287">
    <property type="component" value="Unassembled WGS sequence"/>
</dbReference>
<dbReference type="OrthoDB" id="3016366at2759"/>
<reference evidence="1 2" key="1">
    <citation type="submission" date="2014-02" db="EMBL/GenBank/DDBJ databases">
        <title>Transposable element dynamics among asymbiotic and ectomycorrhizal Amanita fungi.</title>
        <authorList>
            <consortium name="DOE Joint Genome Institute"/>
            <person name="Hess J."/>
            <person name="Skrede I."/>
            <person name="Wolfe B."/>
            <person name="LaButti K."/>
            <person name="Ohm R.A."/>
            <person name="Grigoriev I.V."/>
            <person name="Pringle A."/>
        </authorList>
    </citation>
    <scope>NUCLEOTIDE SEQUENCE [LARGE SCALE GENOMIC DNA]</scope>
    <source>
        <strain evidence="1 2">SKay4041</strain>
    </source>
</reference>
<proteinExistence type="predicted"/>
<sequence length="186" mass="21006">MSARVSTHKGAPAESDQLVELEVGNLYALLIYEGDPDSWNWAFYLPDPSLSPIGSSGIVFRVIRGCDSDGEIDWKFDNCPMDDVSTSVIAIIQLVDLSIVGDYNELADDILLDEFTRVARSSQIIHSDEFSSRSWFLDSIKTLQAHNMLTCDIRRLEREICRFAFDAMDAYLHDEGWTTFTADSCY</sequence>
<keyword evidence="2" id="KW-1185">Reference proteome</keyword>
<gene>
    <name evidence="1" type="ORF">AMATHDRAFT_54021</name>
</gene>
<protein>
    <submittedName>
        <fullName evidence="1">Uncharacterized protein</fullName>
    </submittedName>
</protein>
<accession>A0A2A9NYR7</accession>
<dbReference type="EMBL" id="KZ301972">
    <property type="protein sequence ID" value="PFH53657.1"/>
    <property type="molecule type" value="Genomic_DNA"/>
</dbReference>
<name>A0A2A9NYR7_9AGAR</name>
<dbReference type="AlphaFoldDB" id="A0A2A9NYR7"/>
<evidence type="ECO:0000313" key="1">
    <source>
        <dbReference type="EMBL" id="PFH53657.1"/>
    </source>
</evidence>